<evidence type="ECO:0000313" key="2">
    <source>
        <dbReference type="Proteomes" id="UP000251485"/>
    </source>
</evidence>
<reference evidence="1 2" key="1">
    <citation type="submission" date="2018-06" db="EMBL/GenBank/DDBJ databases">
        <authorList>
            <consortium name="Pathogen Informatics"/>
            <person name="Doyle S."/>
        </authorList>
    </citation>
    <scope>NUCLEOTIDE SEQUENCE [LARGE SCALE GENOMIC DNA]</scope>
    <source>
        <strain evidence="1 2">NCTC10975</strain>
    </source>
</reference>
<accession>A0A2X2BK37</accession>
<organism evidence="1 2">
    <name type="scientific">Proteus mirabilis</name>
    <dbReference type="NCBI Taxonomy" id="584"/>
    <lineage>
        <taxon>Bacteria</taxon>
        <taxon>Pseudomonadati</taxon>
        <taxon>Pseudomonadota</taxon>
        <taxon>Gammaproteobacteria</taxon>
        <taxon>Enterobacterales</taxon>
        <taxon>Morganellaceae</taxon>
        <taxon>Proteus</taxon>
    </lineage>
</organism>
<sequence>MYDDIDNLKNKFQEEGFTFQDFSSQTTGNIACNIGNSVINQQDNKGSLSGDNEEFLNISKVKKRQKQTANIATSLSYSQDLASEVKEKNRVNKRSKCLLDNQLFEKKTTDKCQVNEKLSLQKIFSFIASAN</sequence>
<evidence type="ECO:0000313" key="1">
    <source>
        <dbReference type="EMBL" id="SPY96652.1"/>
    </source>
</evidence>
<name>A0A2X2BK37_PROMI</name>
<proteinExistence type="predicted"/>
<protein>
    <submittedName>
        <fullName evidence="1">Uncharacterized protein</fullName>
    </submittedName>
</protein>
<gene>
    <name evidence="1" type="ORF">NCTC10975_02378</name>
</gene>
<dbReference type="AlphaFoldDB" id="A0A2X2BK37"/>
<dbReference type="RefSeq" id="WP_049213389.1">
    <property type="nucleotide sequence ID" value="NZ_CAXOHV010000014.1"/>
</dbReference>
<dbReference type="EMBL" id="UAUE01000020">
    <property type="protein sequence ID" value="SPY96652.1"/>
    <property type="molecule type" value="Genomic_DNA"/>
</dbReference>
<dbReference type="Proteomes" id="UP000251485">
    <property type="component" value="Unassembled WGS sequence"/>
</dbReference>